<dbReference type="PIRSF" id="PIRSF000188">
    <property type="entry name" value="Phe_leu_dh"/>
    <property type="match status" value="1"/>
</dbReference>
<organism evidence="6 7">
    <name type="scientific">Marinoscillum luteum</name>
    <dbReference type="NCBI Taxonomy" id="861051"/>
    <lineage>
        <taxon>Bacteria</taxon>
        <taxon>Pseudomonadati</taxon>
        <taxon>Bacteroidota</taxon>
        <taxon>Cytophagia</taxon>
        <taxon>Cytophagales</taxon>
        <taxon>Reichenbachiellaceae</taxon>
        <taxon>Marinoscillum</taxon>
    </lineage>
</organism>
<evidence type="ECO:0000256" key="3">
    <source>
        <dbReference type="ARBA" id="ARBA00023027"/>
    </source>
</evidence>
<evidence type="ECO:0000313" key="7">
    <source>
        <dbReference type="Proteomes" id="UP001610063"/>
    </source>
</evidence>
<sequence>MIDTQPQVKNSEIFSTMARMEHEQLVFCHDEVLGLKAIIAVHNTVLGPAMGGTRMWNYQSEEEAVKDALRLSRGMTFKNAIAGLNIGGGKAVIIGDAKKIKTEALMRRFGKFVHSLNGKYWTAEDVNMSARDMEYIRMETPYVTGIPESMGGSGDPSPVTAYGVYIGMKASAKKAYGSDNLKGKKIVVQGAGNVGTYLIEHLLKEEATVFVSDIFEDKLAAVTKKFNVSVVDPKDLYTMDMDIYAPCALGATLNDITIPQLKCAIVAGAANNQLDEEDQHAEMLKSRGIIYAPDFLINSGGITNVYYEQQGNYNRQRVYEQTERIYEVCQEVLEYAENNETTTHQAALQLALNRIKDVGKVKLAY</sequence>
<dbReference type="Gene3D" id="3.40.50.720">
    <property type="entry name" value="NAD(P)-binding Rossmann-like Domain"/>
    <property type="match status" value="1"/>
</dbReference>
<dbReference type="SUPFAM" id="SSF51735">
    <property type="entry name" value="NAD(P)-binding Rossmann-fold domains"/>
    <property type="match status" value="1"/>
</dbReference>
<dbReference type="Gene3D" id="3.40.50.10860">
    <property type="entry name" value="Leucine Dehydrogenase, chain A, domain 1"/>
    <property type="match status" value="1"/>
</dbReference>
<dbReference type="InterPro" id="IPR036291">
    <property type="entry name" value="NAD(P)-bd_dom_sf"/>
</dbReference>
<protein>
    <submittedName>
        <fullName evidence="6">Glu/Leu/Phe/Val dehydrogenase dimerization domain-containing protein</fullName>
    </submittedName>
</protein>
<dbReference type="InterPro" id="IPR006095">
    <property type="entry name" value="Glu/Leu/Phe/Val/Trp_DH"/>
</dbReference>
<evidence type="ECO:0000256" key="1">
    <source>
        <dbReference type="ARBA" id="ARBA00006382"/>
    </source>
</evidence>
<dbReference type="Pfam" id="PF02812">
    <property type="entry name" value="ELFV_dehydrog_N"/>
    <property type="match status" value="1"/>
</dbReference>
<gene>
    <name evidence="6" type="ORF">ACHKAR_06760</name>
</gene>
<accession>A0ABW7N693</accession>
<proteinExistence type="inferred from homology"/>
<evidence type="ECO:0000256" key="4">
    <source>
        <dbReference type="RuleBase" id="RU004417"/>
    </source>
</evidence>
<feature type="domain" description="Glutamate/phenylalanine/leucine/valine/L-tryptophan dehydrogenase C-terminal" evidence="5">
    <location>
        <begin position="154"/>
        <end position="363"/>
    </location>
</feature>
<keyword evidence="3" id="KW-0520">NAD</keyword>
<keyword evidence="7" id="KW-1185">Reference proteome</keyword>
<comment type="caution">
    <text evidence="6">The sequence shown here is derived from an EMBL/GenBank/DDBJ whole genome shotgun (WGS) entry which is preliminary data.</text>
</comment>
<dbReference type="SUPFAM" id="SSF53223">
    <property type="entry name" value="Aminoacid dehydrogenase-like, N-terminal domain"/>
    <property type="match status" value="1"/>
</dbReference>
<dbReference type="CDD" id="cd01075">
    <property type="entry name" value="NAD_bind_Leu_Phe_Val_DH"/>
    <property type="match status" value="1"/>
</dbReference>
<dbReference type="InterPro" id="IPR006097">
    <property type="entry name" value="Glu/Leu/Phe/Val/Trp_DH_dimer"/>
</dbReference>
<dbReference type="InterPro" id="IPR046346">
    <property type="entry name" value="Aminoacid_DH-like_N_sf"/>
</dbReference>
<dbReference type="InterPro" id="IPR006096">
    <property type="entry name" value="Glu/Leu/Phe/Val/Trp_DH_C"/>
</dbReference>
<dbReference type="PANTHER" id="PTHR42722:SF1">
    <property type="entry name" value="VALINE DEHYDROGENASE"/>
    <property type="match status" value="1"/>
</dbReference>
<name>A0ABW7N693_9BACT</name>
<dbReference type="Pfam" id="PF00208">
    <property type="entry name" value="ELFV_dehydrog"/>
    <property type="match status" value="2"/>
</dbReference>
<evidence type="ECO:0000256" key="2">
    <source>
        <dbReference type="ARBA" id="ARBA00023002"/>
    </source>
</evidence>
<evidence type="ECO:0000259" key="5">
    <source>
        <dbReference type="SMART" id="SM00839"/>
    </source>
</evidence>
<dbReference type="PRINTS" id="PR00082">
    <property type="entry name" value="GLFDHDRGNASE"/>
</dbReference>
<reference evidence="6 7" key="1">
    <citation type="journal article" date="2013" name="Int. J. Syst. Evol. Microbiol.">
        <title>Marinoscillum luteum sp. nov., isolated from marine sediment.</title>
        <authorList>
            <person name="Cha I.T."/>
            <person name="Park S.J."/>
            <person name="Kim S.J."/>
            <person name="Kim J.G."/>
            <person name="Jung M.Y."/>
            <person name="Shin K.S."/>
            <person name="Kwon K.K."/>
            <person name="Yang S.H."/>
            <person name="Seo Y.S."/>
            <person name="Rhee S.K."/>
        </authorList>
    </citation>
    <scope>NUCLEOTIDE SEQUENCE [LARGE SCALE GENOMIC DNA]</scope>
    <source>
        <strain evidence="6 7">KCTC 23939</strain>
    </source>
</reference>
<dbReference type="RefSeq" id="WP_159584086.1">
    <property type="nucleotide sequence ID" value="NZ_JBIPKE010000014.1"/>
</dbReference>
<evidence type="ECO:0000313" key="6">
    <source>
        <dbReference type="EMBL" id="MFH6983132.1"/>
    </source>
</evidence>
<dbReference type="Proteomes" id="UP001610063">
    <property type="component" value="Unassembled WGS sequence"/>
</dbReference>
<comment type="similarity">
    <text evidence="1 4">Belongs to the Glu/Leu/Phe/Val dehydrogenases family.</text>
</comment>
<dbReference type="EMBL" id="JBIPKE010000014">
    <property type="protein sequence ID" value="MFH6983132.1"/>
    <property type="molecule type" value="Genomic_DNA"/>
</dbReference>
<dbReference type="InterPro" id="IPR016211">
    <property type="entry name" value="Glu/Phe/Leu/Val/Trp_DH_bac/arc"/>
</dbReference>
<dbReference type="PANTHER" id="PTHR42722">
    <property type="entry name" value="LEUCINE DEHYDROGENASE"/>
    <property type="match status" value="1"/>
</dbReference>
<dbReference type="SMART" id="SM00839">
    <property type="entry name" value="ELFV_dehydrog"/>
    <property type="match status" value="1"/>
</dbReference>
<keyword evidence="2 4" id="KW-0560">Oxidoreductase</keyword>